<evidence type="ECO:0000313" key="3">
    <source>
        <dbReference type="EMBL" id="RGQ55946.1"/>
    </source>
</evidence>
<gene>
    <name evidence="4" type="ORF">DW707_00475</name>
    <name evidence="3" type="ORF">DWY96_01125</name>
    <name evidence="2" type="ORF">ERS852392_00707</name>
    <name evidence="1" type="ORF">ERS852444_02239</name>
</gene>
<reference evidence="5 6" key="1">
    <citation type="submission" date="2015-09" db="EMBL/GenBank/DDBJ databases">
        <authorList>
            <consortium name="Pathogen Informatics"/>
        </authorList>
    </citation>
    <scope>NUCLEOTIDE SEQUENCE [LARGE SCALE GENOMIC DNA]</scope>
    <source>
        <strain evidence="2 5">2789STDY5608835</strain>
        <strain evidence="1 6">2789STDY5608887</strain>
    </source>
</reference>
<evidence type="ECO:0000313" key="6">
    <source>
        <dbReference type="Proteomes" id="UP000095453"/>
    </source>
</evidence>
<dbReference type="AlphaFoldDB" id="A0A173XSN9"/>
<dbReference type="RefSeq" id="WP_055170037.1">
    <property type="nucleotide sequence ID" value="NZ_CAKZTK010000005.1"/>
</dbReference>
<evidence type="ECO:0000313" key="7">
    <source>
        <dbReference type="Proteomes" id="UP000283738"/>
    </source>
</evidence>
<dbReference type="Proteomes" id="UP000095453">
    <property type="component" value="Unassembled WGS sequence"/>
</dbReference>
<dbReference type="Proteomes" id="UP000286271">
    <property type="component" value="Unassembled WGS sequence"/>
</dbReference>
<dbReference type="Proteomes" id="UP000283738">
    <property type="component" value="Unassembled WGS sequence"/>
</dbReference>
<evidence type="ECO:0000313" key="2">
    <source>
        <dbReference type="EMBL" id="CUN54689.1"/>
    </source>
</evidence>
<dbReference type="EMBL" id="QSKW01000001">
    <property type="protein sequence ID" value="RHF00394.1"/>
    <property type="molecule type" value="Genomic_DNA"/>
</dbReference>
<sequence length="183" mass="20647">MKQVRRSVKQILFSLTLVMVFFINIHPVMAQEISNESKNAIWNEFEEKRENGLEVYELLDDNGNFMGYYEPYSETNPEPVKTARYTANINWEIPAGKYSYGENQYTLSSGSKIQVSISQSQTGTSYLTFQNRTSNSSLRFTNTKVTNGWKGTVVLGNISSAVYSFGIENASSVTITYTGSYSL</sequence>
<organism evidence="2 5">
    <name type="scientific">Roseburia inulinivorans</name>
    <dbReference type="NCBI Taxonomy" id="360807"/>
    <lineage>
        <taxon>Bacteria</taxon>
        <taxon>Bacillati</taxon>
        <taxon>Bacillota</taxon>
        <taxon>Clostridia</taxon>
        <taxon>Lachnospirales</taxon>
        <taxon>Lachnospiraceae</taxon>
        <taxon>Roseburia</taxon>
    </lineage>
</organism>
<evidence type="ECO:0008006" key="9">
    <source>
        <dbReference type="Google" id="ProtNLM"/>
    </source>
</evidence>
<dbReference type="EMBL" id="CYYR01000003">
    <property type="protein sequence ID" value="CUN54689.1"/>
    <property type="molecule type" value="Genomic_DNA"/>
</dbReference>
<accession>A0A173XSN9</accession>
<evidence type="ECO:0000313" key="1">
    <source>
        <dbReference type="EMBL" id="CUN17662.1"/>
    </source>
</evidence>
<evidence type="ECO:0000313" key="8">
    <source>
        <dbReference type="Proteomes" id="UP000286271"/>
    </source>
</evidence>
<proteinExistence type="predicted"/>
<name>A0A173XSN9_9FIRM</name>
<dbReference type="Proteomes" id="UP000095395">
    <property type="component" value="Unassembled WGS sequence"/>
</dbReference>
<evidence type="ECO:0000313" key="4">
    <source>
        <dbReference type="EMBL" id="RHF00394.1"/>
    </source>
</evidence>
<reference evidence="7 8" key="2">
    <citation type="submission" date="2018-08" db="EMBL/GenBank/DDBJ databases">
        <title>A genome reference for cultivated species of the human gut microbiota.</title>
        <authorList>
            <person name="Zou Y."/>
            <person name="Xue W."/>
            <person name="Luo G."/>
        </authorList>
    </citation>
    <scope>NUCLEOTIDE SEQUENCE [LARGE SCALE GENOMIC DNA]</scope>
    <source>
        <strain evidence="3 7">AF28-15</strain>
        <strain evidence="4 8">AM27-11</strain>
    </source>
</reference>
<evidence type="ECO:0000313" key="5">
    <source>
        <dbReference type="Proteomes" id="UP000095395"/>
    </source>
</evidence>
<dbReference type="EMBL" id="CYXX01000017">
    <property type="protein sequence ID" value="CUN17662.1"/>
    <property type="molecule type" value="Genomic_DNA"/>
</dbReference>
<dbReference type="EMBL" id="QRTF01000001">
    <property type="protein sequence ID" value="RGQ55946.1"/>
    <property type="molecule type" value="Genomic_DNA"/>
</dbReference>
<protein>
    <recommendedName>
        <fullName evidence="9">DUF5626 domain-containing protein</fullName>
    </recommendedName>
</protein>